<dbReference type="GO" id="GO:0006935">
    <property type="term" value="P:chemotaxis"/>
    <property type="evidence" value="ECO:0007669"/>
    <property type="project" value="InterPro"/>
</dbReference>
<dbReference type="Proteomes" id="UP000199608">
    <property type="component" value="Unassembled WGS sequence"/>
</dbReference>
<keyword evidence="3" id="KW-1185">Reference proteome</keyword>
<dbReference type="PANTHER" id="PTHR22617:SF23">
    <property type="entry name" value="CHEMOTAXIS PROTEIN CHEW"/>
    <property type="match status" value="1"/>
</dbReference>
<dbReference type="PANTHER" id="PTHR22617">
    <property type="entry name" value="CHEMOTAXIS SENSOR HISTIDINE KINASE-RELATED"/>
    <property type="match status" value="1"/>
</dbReference>
<dbReference type="Pfam" id="PF01584">
    <property type="entry name" value="CheW"/>
    <property type="match status" value="1"/>
</dbReference>
<protein>
    <submittedName>
        <fullName evidence="2">CheW protein</fullName>
    </submittedName>
</protein>
<evidence type="ECO:0000313" key="2">
    <source>
        <dbReference type="EMBL" id="SDU16257.1"/>
    </source>
</evidence>
<dbReference type="GO" id="GO:0005829">
    <property type="term" value="C:cytosol"/>
    <property type="evidence" value="ECO:0007669"/>
    <property type="project" value="TreeGrafter"/>
</dbReference>
<dbReference type="PROSITE" id="PS50851">
    <property type="entry name" value="CHEW"/>
    <property type="match status" value="1"/>
</dbReference>
<reference evidence="3" key="1">
    <citation type="submission" date="2016-10" db="EMBL/GenBank/DDBJ databases">
        <authorList>
            <person name="Varghese N."/>
            <person name="Submissions S."/>
        </authorList>
    </citation>
    <scope>NUCLEOTIDE SEQUENCE [LARGE SCALE GENOMIC DNA]</scope>
    <source>
        <strain evidence="3">DSM 3384</strain>
    </source>
</reference>
<evidence type="ECO:0000259" key="1">
    <source>
        <dbReference type="PROSITE" id="PS50851"/>
    </source>
</evidence>
<dbReference type="RefSeq" id="WP_092233221.1">
    <property type="nucleotide sequence ID" value="NZ_FNLL01000005.1"/>
</dbReference>
<dbReference type="SUPFAM" id="SSF50341">
    <property type="entry name" value="CheW-like"/>
    <property type="match status" value="1"/>
</dbReference>
<gene>
    <name evidence="2" type="ORF">SAMN04487931_10578</name>
</gene>
<dbReference type="InterPro" id="IPR039315">
    <property type="entry name" value="CheW"/>
</dbReference>
<evidence type="ECO:0000313" key="3">
    <source>
        <dbReference type="Proteomes" id="UP000199608"/>
    </source>
</evidence>
<organism evidence="2 3">
    <name type="scientific">Desulfobacula phenolica</name>
    <dbReference type="NCBI Taxonomy" id="90732"/>
    <lineage>
        <taxon>Bacteria</taxon>
        <taxon>Pseudomonadati</taxon>
        <taxon>Thermodesulfobacteriota</taxon>
        <taxon>Desulfobacteria</taxon>
        <taxon>Desulfobacterales</taxon>
        <taxon>Desulfobacteraceae</taxon>
        <taxon>Desulfobacula</taxon>
    </lineage>
</organism>
<dbReference type="Gene3D" id="2.40.50.180">
    <property type="entry name" value="CheA-289, Domain 4"/>
    <property type="match status" value="1"/>
</dbReference>
<dbReference type="Gene3D" id="2.30.30.40">
    <property type="entry name" value="SH3 Domains"/>
    <property type="match status" value="1"/>
</dbReference>
<dbReference type="AlphaFoldDB" id="A0A1H2G9F7"/>
<proteinExistence type="predicted"/>
<dbReference type="SMART" id="SM00260">
    <property type="entry name" value="CheW"/>
    <property type="match status" value="1"/>
</dbReference>
<sequence>MSNNDLMSKKIDWDRIHRHLDESNTAIGKGFPADPDKKIKILKQRAQLLSRETGKIEGKKAQIEIVEFVLAYENYAIESKYISEVYPLKEFTAIPCTPNFVLGIINVRGRIISIIDLKKFFDLPDKGIADFNKVIIISSELNEFGIVVDSITDVRSIMTSEIQPSLPTLTGVREEYLKGILEDRIVVLEAAMILSDSKIIVHEEVDT</sequence>
<dbReference type="InterPro" id="IPR036061">
    <property type="entry name" value="CheW-like_dom_sf"/>
</dbReference>
<accession>A0A1H2G9F7</accession>
<name>A0A1H2G9F7_9BACT</name>
<dbReference type="EMBL" id="FNLL01000005">
    <property type="protein sequence ID" value="SDU16257.1"/>
    <property type="molecule type" value="Genomic_DNA"/>
</dbReference>
<dbReference type="GO" id="GO:0007165">
    <property type="term" value="P:signal transduction"/>
    <property type="evidence" value="ECO:0007669"/>
    <property type="project" value="InterPro"/>
</dbReference>
<dbReference type="InterPro" id="IPR002545">
    <property type="entry name" value="CheW-lke_dom"/>
</dbReference>
<feature type="domain" description="CheW-like" evidence="1">
    <location>
        <begin position="62"/>
        <end position="207"/>
    </location>
</feature>